<dbReference type="PROSITE" id="PS50048">
    <property type="entry name" value="ZN2_CY6_FUNGAL_2"/>
    <property type="match status" value="1"/>
</dbReference>
<dbReference type="GO" id="GO:0000981">
    <property type="term" value="F:DNA-binding transcription factor activity, RNA polymerase II-specific"/>
    <property type="evidence" value="ECO:0007669"/>
    <property type="project" value="InterPro"/>
</dbReference>
<dbReference type="CDD" id="cd00067">
    <property type="entry name" value="GAL4"/>
    <property type="match status" value="1"/>
</dbReference>
<dbReference type="InterPro" id="IPR001138">
    <property type="entry name" value="Zn2Cys6_DnaBD"/>
</dbReference>
<evidence type="ECO:0000313" key="9">
    <source>
        <dbReference type="Proteomes" id="UP000039046"/>
    </source>
</evidence>
<keyword evidence="5" id="KW-0804">Transcription</keyword>
<evidence type="ECO:0000256" key="1">
    <source>
        <dbReference type="ARBA" id="ARBA00022723"/>
    </source>
</evidence>
<keyword evidence="6" id="KW-0539">Nucleus</keyword>
<dbReference type="Gene3D" id="4.10.240.10">
    <property type="entry name" value="Zn(2)-C6 fungal-type DNA-binding domain"/>
    <property type="match status" value="1"/>
</dbReference>
<dbReference type="PROSITE" id="PS00463">
    <property type="entry name" value="ZN2_CY6_FUNGAL_1"/>
    <property type="match status" value="1"/>
</dbReference>
<organism evidence="8 9">
    <name type="scientific">[Torrubiella] hemipterigena</name>
    <dbReference type="NCBI Taxonomy" id="1531966"/>
    <lineage>
        <taxon>Eukaryota</taxon>
        <taxon>Fungi</taxon>
        <taxon>Dikarya</taxon>
        <taxon>Ascomycota</taxon>
        <taxon>Pezizomycotina</taxon>
        <taxon>Sordariomycetes</taxon>
        <taxon>Hypocreomycetidae</taxon>
        <taxon>Hypocreales</taxon>
        <taxon>Clavicipitaceae</taxon>
        <taxon>Clavicipitaceae incertae sedis</taxon>
        <taxon>'Torrubiella' clade</taxon>
    </lineage>
</organism>
<evidence type="ECO:0000256" key="5">
    <source>
        <dbReference type="ARBA" id="ARBA00023163"/>
    </source>
</evidence>
<evidence type="ECO:0000256" key="6">
    <source>
        <dbReference type="ARBA" id="ARBA00023242"/>
    </source>
</evidence>
<evidence type="ECO:0000256" key="3">
    <source>
        <dbReference type="ARBA" id="ARBA00023015"/>
    </source>
</evidence>
<evidence type="ECO:0000256" key="4">
    <source>
        <dbReference type="ARBA" id="ARBA00023125"/>
    </source>
</evidence>
<dbReference type="OrthoDB" id="3145928at2759"/>
<dbReference type="Pfam" id="PF00172">
    <property type="entry name" value="Zn_clus"/>
    <property type="match status" value="1"/>
</dbReference>
<evidence type="ECO:0000256" key="2">
    <source>
        <dbReference type="ARBA" id="ARBA00022833"/>
    </source>
</evidence>
<dbReference type="PANTHER" id="PTHR36206:SF13">
    <property type="entry name" value="TRANSCRIPTIONAL REGULATORY PROTEIN MOC3"/>
    <property type="match status" value="1"/>
</dbReference>
<keyword evidence="4" id="KW-0238">DNA-binding</keyword>
<keyword evidence="1" id="KW-0479">Metal-binding</keyword>
<dbReference type="GO" id="GO:0003677">
    <property type="term" value="F:DNA binding"/>
    <property type="evidence" value="ECO:0007669"/>
    <property type="project" value="UniProtKB-KW"/>
</dbReference>
<dbReference type="InterPro" id="IPR036864">
    <property type="entry name" value="Zn2-C6_fun-type_DNA-bd_sf"/>
</dbReference>
<evidence type="ECO:0000313" key="8">
    <source>
        <dbReference type="EMBL" id="CEJ90029.1"/>
    </source>
</evidence>
<name>A0A0A1T5E0_9HYPO</name>
<dbReference type="InterPro" id="IPR052360">
    <property type="entry name" value="Transcr_Regulatory_Proteins"/>
</dbReference>
<keyword evidence="3" id="KW-0805">Transcription regulation</keyword>
<gene>
    <name evidence="8" type="ORF">VHEMI05839</name>
</gene>
<proteinExistence type="predicted"/>
<dbReference type="HOGENOM" id="CLU_832051_0_0_1"/>
<dbReference type="SMART" id="SM00066">
    <property type="entry name" value="GAL4"/>
    <property type="match status" value="1"/>
</dbReference>
<dbReference type="PANTHER" id="PTHR36206">
    <property type="entry name" value="ASPERCRYPTIN BIOSYNTHESIS CLUSTER-SPECIFIC TRANSCRIPTION REGULATOR ATNN-RELATED"/>
    <property type="match status" value="1"/>
</dbReference>
<accession>A0A0A1T5E0</accession>
<evidence type="ECO:0000259" key="7">
    <source>
        <dbReference type="PROSITE" id="PS50048"/>
    </source>
</evidence>
<dbReference type="Proteomes" id="UP000039046">
    <property type="component" value="Unassembled WGS sequence"/>
</dbReference>
<feature type="domain" description="Zn(2)-C6 fungal-type" evidence="7">
    <location>
        <begin position="21"/>
        <end position="49"/>
    </location>
</feature>
<dbReference type="GO" id="GO:0008270">
    <property type="term" value="F:zinc ion binding"/>
    <property type="evidence" value="ECO:0007669"/>
    <property type="project" value="InterPro"/>
</dbReference>
<dbReference type="SUPFAM" id="SSF57701">
    <property type="entry name" value="Zn2/Cys6 DNA-binding domain"/>
    <property type="match status" value="1"/>
</dbReference>
<protein>
    <recommendedName>
        <fullName evidence="7">Zn(2)-C6 fungal-type domain-containing protein</fullName>
    </recommendedName>
</protein>
<keyword evidence="2" id="KW-0862">Zinc</keyword>
<sequence>MGSGPAPGQRVKRWTPKTKTGCVTCRQRRIKCDETKPACIKCTSARFTCPGYKPPTLWKERPLRQLVPLKPVLTTQDGLVGAFFCTESVYSICPGFHIQPLLQSLMEYPALWHASLAIGGMHKRSQLIARSGPGDRDLASKLRTFSLAQYSKSVQLVLQITTEGGNCSKSIGSSYSTQEMVLMASILYGVIGAIDGNFVDARMHALSSIRMFNQWEFWQRRDSTGAIPARMIVGHLLNLERNPTLQASSIESKAVARVDDGFVSMARTPFATADETCWEFDLLSESLDASLREAEGSSSAIRTRRDPLPDVGRRAHELWQKKLVSEWRGVHLVE</sequence>
<dbReference type="EMBL" id="CDHN01000003">
    <property type="protein sequence ID" value="CEJ90029.1"/>
    <property type="molecule type" value="Genomic_DNA"/>
</dbReference>
<dbReference type="AlphaFoldDB" id="A0A0A1T5E0"/>
<reference evidence="8 9" key="1">
    <citation type="journal article" date="2015" name="Genome Announc.">
        <title>Draft Genome Sequence and Gene Annotation of the Entomopathogenic Fungus Verticillium hemipterigenum.</title>
        <authorList>
            <person name="Horn F."/>
            <person name="Habel A."/>
            <person name="Scharf D.H."/>
            <person name="Dworschak J."/>
            <person name="Brakhage A.A."/>
            <person name="Guthke R."/>
            <person name="Hertweck C."/>
            <person name="Linde J."/>
        </authorList>
    </citation>
    <scope>NUCLEOTIDE SEQUENCE [LARGE SCALE GENOMIC DNA]</scope>
</reference>
<keyword evidence="9" id="KW-1185">Reference proteome</keyword>